<evidence type="ECO:0000256" key="1">
    <source>
        <dbReference type="ARBA" id="ARBA00004123"/>
    </source>
</evidence>
<dbReference type="EMBL" id="OUUZ01000012">
    <property type="protein sequence ID" value="SPQ24132.1"/>
    <property type="molecule type" value="Genomic_DNA"/>
</dbReference>
<dbReference type="GO" id="GO:0005634">
    <property type="term" value="C:nucleus"/>
    <property type="evidence" value="ECO:0007669"/>
    <property type="project" value="UniProtKB-SubCell"/>
</dbReference>
<evidence type="ECO:0000313" key="8">
    <source>
        <dbReference type="Proteomes" id="UP000289323"/>
    </source>
</evidence>
<dbReference type="CDD" id="cd12148">
    <property type="entry name" value="fungal_TF_MHR"/>
    <property type="match status" value="1"/>
</dbReference>
<protein>
    <submittedName>
        <fullName evidence="7">06e87c04-0259-4062-88c7-bbf7b661fbda</fullName>
    </submittedName>
</protein>
<sequence>MQAMQSQHRSRRARVPLSCDPCRARKLKCNREWPCQNCSARDEPAAAAVACKFRGVAPKNESGSAAAAAAAATAAAGAAVSTTRPAPSSDGSLRQRINDLEALVKRLIESHSPNIPSPKSSNGPNTPESARLVAEAGGDGRTVLDRDGHSVYHGGDALYAILEEINGLKDHVIDSGYVPAISNTVDGPSLLFTQPKPIERLISDLPPKPQVDALVSHFFSLTQQASPLGVPPILHQPTFMREYNENWKDLSRVSFIWLGLLFSVLGISMLAYREYGEPPEYEGKSEALLQLYRKRAAQCLQSGDIAKCLPYTVETLRLNAVAEGHRRDDNQRGLWIMAGVIVRTAINMGYHREPSPAIPVLQAEYRRRIWYSVISMDEIFSFNGGFPYMTPVRYSDTAEPRNLHDWELTEDMTELPPSRPLSEPTPVTYQIVKSRLTQALGRVADYNWGPGSYESLVEIDHILQSTYHNFPPQMKVSALDDGGAVCTMADFSNLSLLVNFLKGSCILHRRSLTKSRVDARYCFSRDRCVSAALDILSLQQRLAHPFYKTSQVRQIFTLGAMVLFLELGLRQKVPDPNASPASGVLLQALEECCASWAKAASAGHTEAARIHRFLARLLSGFRPDDPNAQSSAQAMSFQPVPLSEGEAAVPAWLNMSNGIFDFGKELSNVDFDWMSWDAFIGEAGMEPSPAY</sequence>
<feature type="domain" description="Zn(2)-C6 fungal-type" evidence="6">
    <location>
        <begin position="18"/>
        <end position="53"/>
    </location>
</feature>
<dbReference type="GO" id="GO:0000981">
    <property type="term" value="F:DNA-binding transcription factor activity, RNA polymerase II-specific"/>
    <property type="evidence" value="ECO:0007669"/>
    <property type="project" value="InterPro"/>
</dbReference>
<dbReference type="SMART" id="SM00906">
    <property type="entry name" value="Fungal_trans"/>
    <property type="match status" value="1"/>
</dbReference>
<feature type="region of interest" description="Disordered" evidence="4">
    <location>
        <begin position="110"/>
        <end position="131"/>
    </location>
</feature>
<accession>A0A446BNT4</accession>
<dbReference type="InterPro" id="IPR050613">
    <property type="entry name" value="Sec_Metabolite_Reg"/>
</dbReference>
<dbReference type="CDD" id="cd00067">
    <property type="entry name" value="GAL4"/>
    <property type="match status" value="1"/>
</dbReference>
<dbReference type="AlphaFoldDB" id="A0A446BNT4"/>
<feature type="compositionally biased region" description="Polar residues" evidence="4">
    <location>
        <begin position="111"/>
        <end position="128"/>
    </location>
</feature>
<dbReference type="GO" id="GO:0008270">
    <property type="term" value="F:zinc ion binding"/>
    <property type="evidence" value="ECO:0007669"/>
    <property type="project" value="InterPro"/>
</dbReference>
<comment type="subcellular location">
    <subcellularLocation>
        <location evidence="1">Nucleus</location>
    </subcellularLocation>
</comment>
<dbReference type="SMART" id="SM00066">
    <property type="entry name" value="GAL4"/>
    <property type="match status" value="1"/>
</dbReference>
<dbReference type="GO" id="GO:0006351">
    <property type="term" value="P:DNA-templated transcription"/>
    <property type="evidence" value="ECO:0007669"/>
    <property type="project" value="InterPro"/>
</dbReference>
<dbReference type="Pfam" id="PF04082">
    <property type="entry name" value="Fungal_trans"/>
    <property type="match status" value="1"/>
</dbReference>
<dbReference type="PANTHER" id="PTHR31001">
    <property type="entry name" value="UNCHARACTERIZED TRANSCRIPTIONAL REGULATORY PROTEIN"/>
    <property type="match status" value="1"/>
</dbReference>
<evidence type="ECO:0000256" key="3">
    <source>
        <dbReference type="ARBA" id="ARBA00023242"/>
    </source>
</evidence>
<gene>
    <name evidence="7" type="ORF">TT172_LOCUS6551</name>
</gene>
<keyword evidence="5" id="KW-0472">Membrane</keyword>
<keyword evidence="2" id="KW-0479">Metal-binding</keyword>
<dbReference type="GO" id="GO:0003677">
    <property type="term" value="F:DNA binding"/>
    <property type="evidence" value="ECO:0007669"/>
    <property type="project" value="InterPro"/>
</dbReference>
<dbReference type="InterPro" id="IPR036864">
    <property type="entry name" value="Zn2-C6_fun-type_DNA-bd_sf"/>
</dbReference>
<dbReference type="PROSITE" id="PS50048">
    <property type="entry name" value="ZN2_CY6_FUNGAL_2"/>
    <property type="match status" value="1"/>
</dbReference>
<evidence type="ECO:0000256" key="4">
    <source>
        <dbReference type="SAM" id="MobiDB-lite"/>
    </source>
</evidence>
<proteinExistence type="predicted"/>
<evidence type="ECO:0000313" key="7">
    <source>
        <dbReference type="EMBL" id="SPQ24132.1"/>
    </source>
</evidence>
<keyword evidence="5" id="KW-1133">Transmembrane helix</keyword>
<keyword evidence="3" id="KW-0539">Nucleus</keyword>
<dbReference type="Gene3D" id="4.10.240.10">
    <property type="entry name" value="Zn(2)-C6 fungal-type DNA-binding domain"/>
    <property type="match status" value="1"/>
</dbReference>
<organism evidence="7 8">
    <name type="scientific">Thermothielavioides terrestris</name>
    <dbReference type="NCBI Taxonomy" id="2587410"/>
    <lineage>
        <taxon>Eukaryota</taxon>
        <taxon>Fungi</taxon>
        <taxon>Dikarya</taxon>
        <taxon>Ascomycota</taxon>
        <taxon>Pezizomycotina</taxon>
        <taxon>Sordariomycetes</taxon>
        <taxon>Sordariomycetidae</taxon>
        <taxon>Sordariales</taxon>
        <taxon>Chaetomiaceae</taxon>
        <taxon>Thermothielavioides</taxon>
    </lineage>
</organism>
<dbReference type="InterPro" id="IPR001138">
    <property type="entry name" value="Zn2Cys6_DnaBD"/>
</dbReference>
<reference evidence="7 8" key="1">
    <citation type="submission" date="2018-04" db="EMBL/GenBank/DDBJ databases">
        <authorList>
            <person name="Huttner S."/>
            <person name="Dainat J."/>
        </authorList>
    </citation>
    <scope>NUCLEOTIDE SEQUENCE [LARGE SCALE GENOMIC DNA]</scope>
</reference>
<dbReference type="InterPro" id="IPR007219">
    <property type="entry name" value="XnlR_reg_dom"/>
</dbReference>
<dbReference type="PANTHER" id="PTHR31001:SF49">
    <property type="entry name" value="ZN(II)2CYS6 TRANSCRIPTION FACTOR (EUROFUNG)"/>
    <property type="match status" value="1"/>
</dbReference>
<dbReference type="Proteomes" id="UP000289323">
    <property type="component" value="Unassembled WGS sequence"/>
</dbReference>
<evidence type="ECO:0000256" key="5">
    <source>
        <dbReference type="SAM" id="Phobius"/>
    </source>
</evidence>
<feature type="transmembrane region" description="Helical" evidence="5">
    <location>
        <begin position="250"/>
        <end position="272"/>
    </location>
</feature>
<dbReference type="SUPFAM" id="SSF57701">
    <property type="entry name" value="Zn2/Cys6 DNA-binding domain"/>
    <property type="match status" value="1"/>
</dbReference>
<evidence type="ECO:0000256" key="2">
    <source>
        <dbReference type="ARBA" id="ARBA00022723"/>
    </source>
</evidence>
<dbReference type="Pfam" id="PF00172">
    <property type="entry name" value="Zn_clus"/>
    <property type="match status" value="1"/>
</dbReference>
<evidence type="ECO:0000259" key="6">
    <source>
        <dbReference type="PROSITE" id="PS50048"/>
    </source>
</evidence>
<keyword evidence="5" id="KW-0812">Transmembrane</keyword>
<name>A0A446BNT4_9PEZI</name>